<name>A0A1V4D1B9_9ACTN</name>
<dbReference type="EMBL" id="LAKD02000055">
    <property type="protein sequence ID" value="OPF76919.1"/>
    <property type="molecule type" value="Genomic_DNA"/>
</dbReference>
<evidence type="ECO:0000256" key="2">
    <source>
        <dbReference type="ARBA" id="ARBA00022630"/>
    </source>
</evidence>
<evidence type="ECO:0000256" key="4">
    <source>
        <dbReference type="ARBA" id="ARBA00023002"/>
    </source>
</evidence>
<dbReference type="Gene3D" id="3.30.390.30">
    <property type="match status" value="1"/>
</dbReference>
<sequence length="410" mass="42494">MERYDRVVVVGAGLAGVSAADALRDQGHSGTITLIGAEDRLPYDRPPLSKAALLDDPRPPEEQLRPEPFYTDREVTLRLGVPATRLLPSEGAVELADGAIIAADAVLLCTGGTPRALDVPGSALEGVCTLRTAEDAARIRGYLERGGPVVVVGGGFIGTEVAAAASARGCPTTVIEAAELPMLRALGADVAARLTEAHRGRGVTVRTGVGVRGFAGEGQVREVLLDDGSALPADLVVVGVGMAPETRLATGAGIAVHDGVHVDARGRTSNPSVWAAGDVAARAAADGTRRRVEHWQNARDQGAALARSVLGTGTAAVAAVPWFWSDQYDLNIQLAGHPDPGDARSWRGDPDALSFSVLHHRGGVLTGITAVNRGRDVRPAMELIRSGTVLDAALLADPAVTVKQLLKSAR</sequence>
<evidence type="ECO:0000256" key="1">
    <source>
        <dbReference type="ARBA" id="ARBA00001974"/>
    </source>
</evidence>
<organism evidence="8 9">
    <name type="scientific">Streptomyces antioxidans</name>
    <dbReference type="NCBI Taxonomy" id="1507734"/>
    <lineage>
        <taxon>Bacteria</taxon>
        <taxon>Bacillati</taxon>
        <taxon>Actinomycetota</taxon>
        <taxon>Actinomycetes</taxon>
        <taxon>Kitasatosporales</taxon>
        <taxon>Streptomycetaceae</taxon>
        <taxon>Streptomyces</taxon>
    </lineage>
</organism>
<dbReference type="InterPro" id="IPR016156">
    <property type="entry name" value="FAD/NAD-linked_Rdtase_dimer_sf"/>
</dbReference>
<dbReference type="InterPro" id="IPR028202">
    <property type="entry name" value="Reductase_C"/>
</dbReference>
<dbReference type="InterPro" id="IPR036188">
    <property type="entry name" value="FAD/NAD-bd_sf"/>
</dbReference>
<dbReference type="PANTHER" id="PTHR43557:SF2">
    <property type="entry name" value="RIESKE DOMAIN-CONTAINING PROTEIN-RELATED"/>
    <property type="match status" value="1"/>
</dbReference>
<keyword evidence="9" id="KW-1185">Reference proteome</keyword>
<keyword evidence="4" id="KW-0560">Oxidoreductase</keyword>
<dbReference type="SUPFAM" id="SSF55424">
    <property type="entry name" value="FAD/NAD-linked reductases, dimerisation (C-terminal) domain"/>
    <property type="match status" value="1"/>
</dbReference>
<feature type="compositionally biased region" description="Basic and acidic residues" evidence="5">
    <location>
        <begin position="53"/>
        <end position="66"/>
    </location>
</feature>
<proteinExistence type="predicted"/>
<dbReference type="SUPFAM" id="SSF51905">
    <property type="entry name" value="FAD/NAD(P)-binding domain"/>
    <property type="match status" value="2"/>
</dbReference>
<feature type="domain" description="FAD/NAD(P)-binding" evidence="6">
    <location>
        <begin position="6"/>
        <end position="302"/>
    </location>
</feature>
<comment type="caution">
    <text evidence="8">The sequence shown here is derived from an EMBL/GenBank/DDBJ whole genome shotgun (WGS) entry which is preliminary data.</text>
</comment>
<feature type="domain" description="Reductase C-terminal" evidence="7">
    <location>
        <begin position="322"/>
        <end position="406"/>
    </location>
</feature>
<evidence type="ECO:0000256" key="3">
    <source>
        <dbReference type="ARBA" id="ARBA00022827"/>
    </source>
</evidence>
<dbReference type="InterPro" id="IPR050446">
    <property type="entry name" value="FAD-oxidoreductase/Apoptosis"/>
</dbReference>
<dbReference type="AlphaFoldDB" id="A0A1V4D1B9"/>
<comment type="cofactor">
    <cofactor evidence="1">
        <name>FAD</name>
        <dbReference type="ChEBI" id="CHEBI:57692"/>
    </cofactor>
</comment>
<accession>A0A1V4D1B9</accession>
<evidence type="ECO:0000259" key="7">
    <source>
        <dbReference type="Pfam" id="PF14759"/>
    </source>
</evidence>
<dbReference type="Gene3D" id="3.50.50.60">
    <property type="entry name" value="FAD/NAD(P)-binding domain"/>
    <property type="match status" value="2"/>
</dbReference>
<dbReference type="Pfam" id="PF14759">
    <property type="entry name" value="Reductase_C"/>
    <property type="match status" value="1"/>
</dbReference>
<evidence type="ECO:0000313" key="9">
    <source>
        <dbReference type="Proteomes" id="UP000033615"/>
    </source>
</evidence>
<protein>
    <recommendedName>
        <fullName evidence="10">FAD-dependent oxidoreductase</fullName>
    </recommendedName>
</protein>
<dbReference type="Proteomes" id="UP000033615">
    <property type="component" value="Unassembled WGS sequence"/>
</dbReference>
<dbReference type="PANTHER" id="PTHR43557">
    <property type="entry name" value="APOPTOSIS-INDUCING FACTOR 1"/>
    <property type="match status" value="1"/>
</dbReference>
<dbReference type="InterPro" id="IPR023753">
    <property type="entry name" value="FAD/NAD-binding_dom"/>
</dbReference>
<dbReference type="PRINTS" id="PR00411">
    <property type="entry name" value="PNDRDTASEI"/>
</dbReference>
<keyword evidence="2" id="KW-0285">Flavoprotein</keyword>
<gene>
    <name evidence="8" type="ORF">VT50_0222260</name>
</gene>
<dbReference type="PRINTS" id="PR00368">
    <property type="entry name" value="FADPNR"/>
</dbReference>
<dbReference type="GO" id="GO:0016651">
    <property type="term" value="F:oxidoreductase activity, acting on NAD(P)H"/>
    <property type="evidence" value="ECO:0007669"/>
    <property type="project" value="TreeGrafter"/>
</dbReference>
<dbReference type="GO" id="GO:0005737">
    <property type="term" value="C:cytoplasm"/>
    <property type="evidence" value="ECO:0007669"/>
    <property type="project" value="TreeGrafter"/>
</dbReference>
<dbReference type="Pfam" id="PF07992">
    <property type="entry name" value="Pyr_redox_2"/>
    <property type="match status" value="1"/>
</dbReference>
<evidence type="ECO:0000259" key="6">
    <source>
        <dbReference type="Pfam" id="PF07992"/>
    </source>
</evidence>
<evidence type="ECO:0000313" key="8">
    <source>
        <dbReference type="EMBL" id="OPF76919.1"/>
    </source>
</evidence>
<reference evidence="8" key="1">
    <citation type="submission" date="2016-12" db="EMBL/GenBank/DDBJ databases">
        <title>Genome sequence of Streptomyces antioxidans MUSC 164.</title>
        <authorList>
            <person name="Lee L.-H."/>
            <person name="Ser H.-L."/>
        </authorList>
    </citation>
    <scope>NUCLEOTIDE SEQUENCE [LARGE SCALE GENOMIC DNA]</scope>
    <source>
        <strain evidence="8">MUSC 164</strain>
    </source>
</reference>
<feature type="region of interest" description="Disordered" evidence="5">
    <location>
        <begin position="46"/>
        <end position="66"/>
    </location>
</feature>
<evidence type="ECO:0000256" key="5">
    <source>
        <dbReference type="SAM" id="MobiDB-lite"/>
    </source>
</evidence>
<keyword evidence="3" id="KW-0274">FAD</keyword>
<evidence type="ECO:0008006" key="10">
    <source>
        <dbReference type="Google" id="ProtNLM"/>
    </source>
</evidence>